<keyword evidence="3" id="KW-1185">Reference proteome</keyword>
<dbReference type="Proteomes" id="UP000296706">
    <property type="component" value="Chromosome"/>
</dbReference>
<dbReference type="OrthoDB" id="203438at2157"/>
<reference evidence="2 3" key="1">
    <citation type="journal article" date="2019" name="Nat. Commun.">
        <title>A new type of DNA phosphorothioation-based antiviral system in archaea.</title>
        <authorList>
            <person name="Xiong L."/>
            <person name="Liu S."/>
            <person name="Chen S."/>
            <person name="Xiao Y."/>
            <person name="Zhu B."/>
            <person name="Gao Y."/>
            <person name="Zhang Y."/>
            <person name="Chen B."/>
            <person name="Luo J."/>
            <person name="Deng Z."/>
            <person name="Chen X."/>
            <person name="Wang L."/>
            <person name="Chen S."/>
        </authorList>
    </citation>
    <scope>NUCLEOTIDE SEQUENCE [LARGE SCALE GENOMIC DNA]</scope>
    <source>
        <strain evidence="2 3">CBA1105</strain>
    </source>
</reference>
<dbReference type="PANTHER" id="PTHR48261:SF2">
    <property type="entry name" value="ACETYLGLUCOSAMINYLTRANSFERASE"/>
    <property type="match status" value="1"/>
</dbReference>
<dbReference type="SUPFAM" id="SSF75005">
    <property type="entry name" value="Arabinanase/levansucrase/invertase"/>
    <property type="match status" value="1"/>
</dbReference>
<dbReference type="InterPro" id="IPR023296">
    <property type="entry name" value="Glyco_hydro_beta-prop_sf"/>
</dbReference>
<organism evidence="2 3">
    <name type="scientific">Halapricum salinum</name>
    <dbReference type="NCBI Taxonomy" id="1457250"/>
    <lineage>
        <taxon>Archaea</taxon>
        <taxon>Methanobacteriati</taxon>
        <taxon>Methanobacteriota</taxon>
        <taxon>Stenosarchaea group</taxon>
        <taxon>Halobacteria</taxon>
        <taxon>Halobacteriales</taxon>
        <taxon>Haloarculaceae</taxon>
        <taxon>Halapricum</taxon>
    </lineage>
</organism>
<dbReference type="GeneID" id="39848453"/>
<dbReference type="InterPro" id="IPR004263">
    <property type="entry name" value="Exostosin"/>
</dbReference>
<dbReference type="STRING" id="1457250.GCA_000755225_00635"/>
<evidence type="ECO:0000313" key="2">
    <source>
        <dbReference type="EMBL" id="QCC51780.1"/>
    </source>
</evidence>
<evidence type="ECO:0000313" key="3">
    <source>
        <dbReference type="Proteomes" id="UP000296706"/>
    </source>
</evidence>
<dbReference type="RefSeq" id="WP_049994607.1">
    <property type="nucleotide sequence ID" value="NZ_CP031310.1"/>
</dbReference>
<dbReference type="Pfam" id="PF24793">
    <property type="entry name" value="GINT1_N"/>
    <property type="match status" value="1"/>
</dbReference>
<evidence type="ECO:0000259" key="1">
    <source>
        <dbReference type="Pfam" id="PF24793"/>
    </source>
</evidence>
<dbReference type="GO" id="GO:0016757">
    <property type="term" value="F:glycosyltransferase activity"/>
    <property type="evidence" value="ECO:0007669"/>
    <property type="project" value="InterPro"/>
</dbReference>
<dbReference type="InterPro" id="IPR056442">
    <property type="entry name" value="GINT1_N"/>
</dbReference>
<dbReference type="EMBL" id="CP031310">
    <property type="protein sequence ID" value="QCC51780.1"/>
    <property type="molecule type" value="Genomic_DNA"/>
</dbReference>
<gene>
    <name evidence="2" type="ORF">DV733_11275</name>
</gene>
<dbReference type="AlphaFoldDB" id="A0A4D6HDA2"/>
<accession>A0A4D6HDA2</accession>
<protein>
    <recommendedName>
        <fullName evidence="1">Glucosamine inositolphosphorylceramide transferase 1 N-terminal domain-containing protein</fullName>
    </recommendedName>
</protein>
<dbReference type="KEGG" id="hsn:DV733_11275"/>
<sequence>MSGQLPIRRTVSSLTTKPARLLHHWLPQLWRSELADTSTLSPDSVAMNRRLNDHGVPVPFEPGPHPSVRNPVLTGADVDDFGHANYVADPFLFPMGDRWHLFVEVYNEWCKPTAAIGHATSSDGRAWTYEGRVLTEPVHLSYPYVFAAEDERYLVPDQKRPAEDATVTLYRARSFPTDWEAVATIIQPGRETSDHVVFRRDDRWWCLVGHQPTGSLYAYYSDMLERDEWLPHRDNPVVEHRPHAARPGGRPIVTDDETVVFYQDCTDSYGQRVNGYRVTELTEDRFEDEPLQKDPVLEATGRIGWNAGRMHHIDPWPVEDGFVCAVDGDIGLGRGSWASAQWSIGVFWQPIVG</sequence>
<dbReference type="PANTHER" id="PTHR48261">
    <property type="entry name" value="ACETYLGLUCOSAMINYLTRANSFERASE"/>
    <property type="match status" value="1"/>
</dbReference>
<feature type="domain" description="Glucosamine inositolphosphorylceramide transferase 1 N-terminal" evidence="1">
    <location>
        <begin position="68"/>
        <end position="329"/>
    </location>
</feature>
<name>A0A4D6HDA2_9EURY</name>
<dbReference type="Gene3D" id="2.115.10.20">
    <property type="entry name" value="Glycosyl hydrolase domain, family 43"/>
    <property type="match status" value="1"/>
</dbReference>
<proteinExistence type="predicted"/>